<dbReference type="Proteomes" id="UP001519272">
    <property type="component" value="Unassembled WGS sequence"/>
</dbReference>
<protein>
    <submittedName>
        <fullName evidence="2">Signal transduction histidine kinase</fullName>
    </submittedName>
</protein>
<dbReference type="GO" id="GO:0016301">
    <property type="term" value="F:kinase activity"/>
    <property type="evidence" value="ECO:0007669"/>
    <property type="project" value="UniProtKB-KW"/>
</dbReference>
<evidence type="ECO:0000256" key="1">
    <source>
        <dbReference type="SAM" id="Phobius"/>
    </source>
</evidence>
<dbReference type="RefSeq" id="WP_210089592.1">
    <property type="nucleotide sequence ID" value="NZ_JAGGKG010000011.1"/>
</dbReference>
<keyword evidence="1" id="KW-0472">Membrane</keyword>
<keyword evidence="2" id="KW-0808">Transferase</keyword>
<feature type="transmembrane region" description="Helical" evidence="1">
    <location>
        <begin position="12"/>
        <end position="30"/>
    </location>
</feature>
<dbReference type="EMBL" id="JAGGKG010000011">
    <property type="protein sequence ID" value="MBP1905993.1"/>
    <property type="molecule type" value="Genomic_DNA"/>
</dbReference>
<keyword evidence="3" id="KW-1185">Reference proteome</keyword>
<sequence length="167" mass="19828">MTEIKYQRSILWKRFAGTLLFLIIGVVFLVEGYRMRELPFLLMLPLYFLGIVCFLFTGPPWLFYLKSLFTSQNCIISFNDKVVSAWGKELEWSMIIRVTEKGPTIGKWGMLDYESWLFHLKDGSVWQVPTYQLLTTGEWKQARSIIRQQVHERGWKAVRKRKKINLK</sequence>
<comment type="caution">
    <text evidence="2">The sequence shown here is derived from an EMBL/GenBank/DDBJ whole genome shotgun (WGS) entry which is preliminary data.</text>
</comment>
<keyword evidence="1" id="KW-0812">Transmembrane</keyword>
<evidence type="ECO:0000313" key="2">
    <source>
        <dbReference type="EMBL" id="MBP1905993.1"/>
    </source>
</evidence>
<name>A0ABS4FTU3_9BACL</name>
<evidence type="ECO:0000313" key="3">
    <source>
        <dbReference type="Proteomes" id="UP001519272"/>
    </source>
</evidence>
<proteinExistence type="predicted"/>
<organism evidence="2 3">
    <name type="scientific">Paenibacillus turicensis</name>
    <dbReference type="NCBI Taxonomy" id="160487"/>
    <lineage>
        <taxon>Bacteria</taxon>
        <taxon>Bacillati</taxon>
        <taxon>Bacillota</taxon>
        <taxon>Bacilli</taxon>
        <taxon>Bacillales</taxon>
        <taxon>Paenibacillaceae</taxon>
        <taxon>Paenibacillus</taxon>
    </lineage>
</organism>
<feature type="transmembrane region" description="Helical" evidence="1">
    <location>
        <begin position="42"/>
        <end position="63"/>
    </location>
</feature>
<gene>
    <name evidence="2" type="ORF">J2Z32_002641</name>
</gene>
<keyword evidence="1" id="KW-1133">Transmembrane helix</keyword>
<reference evidence="2 3" key="1">
    <citation type="submission" date="2021-03" db="EMBL/GenBank/DDBJ databases">
        <title>Genomic Encyclopedia of Type Strains, Phase IV (KMG-IV): sequencing the most valuable type-strain genomes for metagenomic binning, comparative biology and taxonomic classification.</title>
        <authorList>
            <person name="Goeker M."/>
        </authorList>
    </citation>
    <scope>NUCLEOTIDE SEQUENCE [LARGE SCALE GENOMIC DNA]</scope>
    <source>
        <strain evidence="2 3">DSM 14349</strain>
    </source>
</reference>
<accession>A0ABS4FTU3</accession>
<keyword evidence="2" id="KW-0418">Kinase</keyword>